<feature type="transmembrane region" description="Helical" evidence="1">
    <location>
        <begin position="60"/>
        <end position="80"/>
    </location>
</feature>
<feature type="transmembrane region" description="Helical" evidence="1">
    <location>
        <begin position="32"/>
        <end position="53"/>
    </location>
</feature>
<dbReference type="OrthoDB" id="3829870at2"/>
<dbReference type="AlphaFoldDB" id="A0A1H5RGC7"/>
<evidence type="ECO:0000313" key="2">
    <source>
        <dbReference type="EMBL" id="SEF37415.1"/>
    </source>
</evidence>
<gene>
    <name evidence="2" type="ORF">SAMN05421837_113245</name>
</gene>
<keyword evidence="1" id="KW-1133">Transmembrane helix</keyword>
<keyword evidence="1" id="KW-0472">Membrane</keyword>
<keyword evidence="1" id="KW-0812">Transmembrane</keyword>
<sequence length="116" mass="11208">MSRSTRAGLLVLGFLSVVDLFVPLLTDGEHPPMPVAVAAALLGALSLVLVVAAGRGARRAVPGLLVLRALSALGAVPAAVTPGVPGPVVVLAGAGVPATIAGAALVLAPRLTAGAR</sequence>
<proteinExistence type="predicted"/>
<protein>
    <submittedName>
        <fullName evidence="2">Uncharacterized protein</fullName>
    </submittedName>
</protein>
<evidence type="ECO:0000313" key="3">
    <source>
        <dbReference type="Proteomes" id="UP000198878"/>
    </source>
</evidence>
<dbReference type="STRING" id="218821.SAMN05421837_113245"/>
<accession>A0A1H5RGC7</accession>
<dbReference type="RefSeq" id="WP_086678240.1">
    <property type="nucleotide sequence ID" value="NZ_FNUJ01000013.1"/>
</dbReference>
<feature type="transmembrane region" description="Helical" evidence="1">
    <location>
        <begin position="86"/>
        <end position="108"/>
    </location>
</feature>
<reference evidence="3" key="1">
    <citation type="submission" date="2016-10" db="EMBL/GenBank/DDBJ databases">
        <authorList>
            <person name="Varghese N."/>
            <person name="Submissions S."/>
        </authorList>
    </citation>
    <scope>NUCLEOTIDE SEQUENCE [LARGE SCALE GENOMIC DNA]</scope>
    <source>
        <strain evidence="3">DSM 44654</strain>
    </source>
</reference>
<evidence type="ECO:0000256" key="1">
    <source>
        <dbReference type="SAM" id="Phobius"/>
    </source>
</evidence>
<feature type="transmembrane region" description="Helical" evidence="1">
    <location>
        <begin position="7"/>
        <end position="26"/>
    </location>
</feature>
<organism evidence="2 3">
    <name type="scientific">Amycolatopsis pretoriensis</name>
    <dbReference type="NCBI Taxonomy" id="218821"/>
    <lineage>
        <taxon>Bacteria</taxon>
        <taxon>Bacillati</taxon>
        <taxon>Actinomycetota</taxon>
        <taxon>Actinomycetes</taxon>
        <taxon>Pseudonocardiales</taxon>
        <taxon>Pseudonocardiaceae</taxon>
        <taxon>Amycolatopsis</taxon>
    </lineage>
</organism>
<dbReference type="EMBL" id="FNUJ01000013">
    <property type="protein sequence ID" value="SEF37415.1"/>
    <property type="molecule type" value="Genomic_DNA"/>
</dbReference>
<keyword evidence="3" id="KW-1185">Reference proteome</keyword>
<name>A0A1H5RGC7_9PSEU</name>
<dbReference type="Proteomes" id="UP000198878">
    <property type="component" value="Unassembled WGS sequence"/>
</dbReference>